<comment type="catalytic activity">
    <reaction evidence="1 14 15 16">
        <text>Endonucleolytic cleavage to 5'-phosphomonoester.</text>
        <dbReference type="EC" id="3.1.26.4"/>
    </reaction>
</comment>
<name>A0A1G8J5I4_9LACT</name>
<keyword evidence="8 14" id="KW-0963">Cytoplasm</keyword>
<keyword evidence="12 14" id="KW-0378">Hydrolase</keyword>
<keyword evidence="11 14" id="KW-0255">Endonuclease</keyword>
<dbReference type="AlphaFoldDB" id="A0A1G8J5I4"/>
<dbReference type="HAMAP" id="MF_00052_B">
    <property type="entry name" value="RNase_HII_B"/>
    <property type="match status" value="1"/>
</dbReference>
<feature type="binding site" evidence="14 15">
    <location>
        <position position="78"/>
    </location>
    <ligand>
        <name>a divalent metal cation</name>
        <dbReference type="ChEBI" id="CHEBI:60240"/>
    </ligand>
</feature>
<evidence type="ECO:0000256" key="6">
    <source>
        <dbReference type="ARBA" id="ARBA00012180"/>
    </source>
</evidence>
<dbReference type="Pfam" id="PF01351">
    <property type="entry name" value="RNase_HII"/>
    <property type="match status" value="1"/>
</dbReference>
<feature type="binding site" evidence="14 15">
    <location>
        <position position="171"/>
    </location>
    <ligand>
        <name>a divalent metal cation</name>
        <dbReference type="ChEBI" id="CHEBI:60240"/>
    </ligand>
</feature>
<dbReference type="NCBIfam" id="NF000594">
    <property type="entry name" value="PRK00015.1-1"/>
    <property type="match status" value="1"/>
</dbReference>
<dbReference type="InterPro" id="IPR001352">
    <property type="entry name" value="RNase_HII/HIII"/>
</dbReference>
<organism evidence="18 19">
    <name type="scientific">Dolosicoccus paucivorans</name>
    <dbReference type="NCBI Taxonomy" id="84521"/>
    <lineage>
        <taxon>Bacteria</taxon>
        <taxon>Bacillati</taxon>
        <taxon>Bacillota</taxon>
        <taxon>Bacilli</taxon>
        <taxon>Lactobacillales</taxon>
        <taxon>Aerococcaceae</taxon>
        <taxon>Dolosicoccus</taxon>
    </lineage>
</organism>
<evidence type="ECO:0000259" key="17">
    <source>
        <dbReference type="PROSITE" id="PS51975"/>
    </source>
</evidence>
<proteinExistence type="inferred from homology"/>
<comment type="function">
    <text evidence="3 14 16">Endonuclease that specifically degrades the RNA of RNA-DNA hybrids.</text>
</comment>
<dbReference type="GO" id="GO:0006298">
    <property type="term" value="P:mismatch repair"/>
    <property type="evidence" value="ECO:0007669"/>
    <property type="project" value="TreeGrafter"/>
</dbReference>
<feature type="binding site" evidence="14 15">
    <location>
        <position position="79"/>
    </location>
    <ligand>
        <name>a divalent metal cation</name>
        <dbReference type="ChEBI" id="CHEBI:60240"/>
    </ligand>
</feature>
<dbReference type="GO" id="GO:0030145">
    <property type="term" value="F:manganese ion binding"/>
    <property type="evidence" value="ECO:0007669"/>
    <property type="project" value="UniProtKB-UniRule"/>
</dbReference>
<dbReference type="Proteomes" id="UP000235682">
    <property type="component" value="Unassembled WGS sequence"/>
</dbReference>
<comment type="similarity">
    <text evidence="5 14 16">Belongs to the RNase HII family.</text>
</comment>
<dbReference type="OrthoDB" id="9803420at2"/>
<evidence type="ECO:0000256" key="15">
    <source>
        <dbReference type="PROSITE-ProRule" id="PRU01319"/>
    </source>
</evidence>
<evidence type="ECO:0000313" key="19">
    <source>
        <dbReference type="Proteomes" id="UP000235682"/>
    </source>
</evidence>
<dbReference type="InterPro" id="IPR012337">
    <property type="entry name" value="RNaseH-like_sf"/>
</dbReference>
<evidence type="ECO:0000256" key="4">
    <source>
        <dbReference type="ARBA" id="ARBA00004496"/>
    </source>
</evidence>
<evidence type="ECO:0000256" key="12">
    <source>
        <dbReference type="ARBA" id="ARBA00022801"/>
    </source>
</evidence>
<dbReference type="GO" id="GO:0005737">
    <property type="term" value="C:cytoplasm"/>
    <property type="evidence" value="ECO:0007669"/>
    <property type="project" value="UniProtKB-SubCell"/>
</dbReference>
<comment type="caution">
    <text evidence="18">The sequence shown here is derived from an EMBL/GenBank/DDBJ whole genome shotgun (WGS) entry which is preliminary data.</text>
</comment>
<dbReference type="NCBIfam" id="NF000595">
    <property type="entry name" value="PRK00015.1-3"/>
    <property type="match status" value="1"/>
</dbReference>
<evidence type="ECO:0000256" key="5">
    <source>
        <dbReference type="ARBA" id="ARBA00007383"/>
    </source>
</evidence>
<dbReference type="EC" id="3.1.26.4" evidence="6 14"/>
<evidence type="ECO:0000313" key="18">
    <source>
        <dbReference type="EMBL" id="PMC59086.1"/>
    </source>
</evidence>
<evidence type="ECO:0000256" key="13">
    <source>
        <dbReference type="ARBA" id="ARBA00023211"/>
    </source>
</evidence>
<dbReference type="CDD" id="cd07182">
    <property type="entry name" value="RNase_HII_bacteria_HII_like"/>
    <property type="match status" value="1"/>
</dbReference>
<reference evidence="18 19" key="1">
    <citation type="submission" date="2017-09" db="EMBL/GenBank/DDBJ databases">
        <title>Bacterial strain isolated from the female urinary microbiota.</title>
        <authorList>
            <person name="Thomas-White K."/>
            <person name="Kumar N."/>
            <person name="Forster S."/>
            <person name="Putonti C."/>
            <person name="Lawley T."/>
            <person name="Wolfe A.J."/>
        </authorList>
    </citation>
    <scope>NUCLEOTIDE SEQUENCE [LARGE SCALE GENOMIC DNA]</scope>
    <source>
        <strain evidence="18 19">UMB0852</strain>
    </source>
</reference>
<dbReference type="InterPro" id="IPR036397">
    <property type="entry name" value="RNaseH_sf"/>
</dbReference>
<dbReference type="SUPFAM" id="SSF53098">
    <property type="entry name" value="Ribonuclease H-like"/>
    <property type="match status" value="1"/>
</dbReference>
<evidence type="ECO:0000256" key="1">
    <source>
        <dbReference type="ARBA" id="ARBA00000077"/>
    </source>
</evidence>
<evidence type="ECO:0000256" key="8">
    <source>
        <dbReference type="ARBA" id="ARBA00022490"/>
    </source>
</evidence>
<comment type="subcellular location">
    <subcellularLocation>
        <location evidence="4 14">Cytoplasm</location>
    </subcellularLocation>
</comment>
<accession>A0A1G8J5I4</accession>
<comment type="cofactor">
    <cofactor evidence="14 15">
        <name>Mn(2+)</name>
        <dbReference type="ChEBI" id="CHEBI:29035"/>
    </cofactor>
    <cofactor evidence="14 15">
        <name>Mg(2+)</name>
        <dbReference type="ChEBI" id="CHEBI:18420"/>
    </cofactor>
    <text evidence="14 15">Manganese or magnesium. Binds 1 divalent metal ion per monomer in the absence of substrate. May bind a second metal ion after substrate binding.</text>
</comment>
<keyword evidence="19" id="KW-1185">Reference proteome</keyword>
<evidence type="ECO:0000256" key="2">
    <source>
        <dbReference type="ARBA" id="ARBA00001946"/>
    </source>
</evidence>
<dbReference type="RefSeq" id="WP_092084016.1">
    <property type="nucleotide sequence ID" value="NZ_FNEL01000003.1"/>
</dbReference>
<dbReference type="STRING" id="84521.SAMN04487994_100345"/>
<dbReference type="GO" id="GO:0003723">
    <property type="term" value="F:RNA binding"/>
    <property type="evidence" value="ECO:0007669"/>
    <property type="project" value="UniProtKB-UniRule"/>
</dbReference>
<evidence type="ECO:0000256" key="10">
    <source>
        <dbReference type="ARBA" id="ARBA00022723"/>
    </source>
</evidence>
<dbReference type="PROSITE" id="PS51975">
    <property type="entry name" value="RNASE_H_2"/>
    <property type="match status" value="1"/>
</dbReference>
<gene>
    <name evidence="14" type="primary">rnhB</name>
    <name evidence="18" type="ORF">CJ205_01065</name>
</gene>
<evidence type="ECO:0000256" key="16">
    <source>
        <dbReference type="RuleBase" id="RU003515"/>
    </source>
</evidence>
<dbReference type="GO" id="GO:0043137">
    <property type="term" value="P:DNA replication, removal of RNA primer"/>
    <property type="evidence" value="ECO:0007669"/>
    <property type="project" value="TreeGrafter"/>
</dbReference>
<evidence type="ECO:0000256" key="7">
    <source>
        <dbReference type="ARBA" id="ARBA00019179"/>
    </source>
</evidence>
<dbReference type="PANTHER" id="PTHR10954:SF18">
    <property type="entry name" value="RIBONUCLEASE HII"/>
    <property type="match status" value="1"/>
</dbReference>
<dbReference type="GO" id="GO:0032299">
    <property type="term" value="C:ribonuclease H2 complex"/>
    <property type="evidence" value="ECO:0007669"/>
    <property type="project" value="TreeGrafter"/>
</dbReference>
<protein>
    <recommendedName>
        <fullName evidence="7 14">Ribonuclease HII</fullName>
        <shortName evidence="14">RNase HII</shortName>
        <ecNumber evidence="6 14">3.1.26.4</ecNumber>
    </recommendedName>
</protein>
<keyword evidence="9 14" id="KW-0540">Nuclease</keyword>
<dbReference type="GO" id="GO:0004523">
    <property type="term" value="F:RNA-DNA hybrid ribonuclease activity"/>
    <property type="evidence" value="ECO:0007669"/>
    <property type="project" value="UniProtKB-UniRule"/>
</dbReference>
<sequence>MKDKLTVQQIKNQLQEITSLTDPFIETISNDPRKGVQQAINSRKRQLEQLALDKKEYDQKLSYERQLWLTHPFVAGVDEVGRGPLAGPVVAASVILPTDPQLLIGVNDSKQLSRVKRQHFVDLIKKVALSYAVAVVDAPIIDELNIYQATRLAMKQAVEQLSLQPDALLIDAMMIESDLFQKSLVKGDQQSLSIAAASILAKEYRDQIMREYHQKYPQYGFDRHMGYGTKEHLEALKEWGPCPIHRYSFDPVKKVKK</sequence>
<keyword evidence="13 14" id="KW-0464">Manganese</keyword>
<keyword evidence="10 14" id="KW-0479">Metal-binding</keyword>
<evidence type="ECO:0000256" key="9">
    <source>
        <dbReference type="ARBA" id="ARBA00022722"/>
    </source>
</evidence>
<comment type="cofactor">
    <cofactor evidence="2">
        <name>Mg(2+)</name>
        <dbReference type="ChEBI" id="CHEBI:18420"/>
    </cofactor>
</comment>
<dbReference type="EMBL" id="PNHE01000002">
    <property type="protein sequence ID" value="PMC59086.1"/>
    <property type="molecule type" value="Genomic_DNA"/>
</dbReference>
<dbReference type="PANTHER" id="PTHR10954">
    <property type="entry name" value="RIBONUCLEASE H2 SUBUNIT A"/>
    <property type="match status" value="1"/>
</dbReference>
<dbReference type="InterPro" id="IPR024567">
    <property type="entry name" value="RNase_HII/HIII_dom"/>
</dbReference>
<evidence type="ECO:0000256" key="14">
    <source>
        <dbReference type="HAMAP-Rule" id="MF_00052"/>
    </source>
</evidence>
<evidence type="ECO:0000256" key="11">
    <source>
        <dbReference type="ARBA" id="ARBA00022759"/>
    </source>
</evidence>
<evidence type="ECO:0000256" key="3">
    <source>
        <dbReference type="ARBA" id="ARBA00004065"/>
    </source>
</evidence>
<dbReference type="FunFam" id="3.30.420.10:FF:000006">
    <property type="entry name" value="Ribonuclease HII"/>
    <property type="match status" value="1"/>
</dbReference>
<feature type="domain" description="RNase H type-2" evidence="17">
    <location>
        <begin position="72"/>
        <end position="257"/>
    </location>
</feature>
<dbReference type="InterPro" id="IPR022898">
    <property type="entry name" value="RNase_HII"/>
</dbReference>
<dbReference type="Gene3D" id="3.30.420.10">
    <property type="entry name" value="Ribonuclease H-like superfamily/Ribonuclease H"/>
    <property type="match status" value="1"/>
</dbReference>